<comment type="caution">
    <text evidence="2">The sequence shown here is derived from an EMBL/GenBank/DDBJ whole genome shotgun (WGS) entry which is preliminary data.</text>
</comment>
<dbReference type="GO" id="GO:0005829">
    <property type="term" value="C:cytosol"/>
    <property type="evidence" value="ECO:0007669"/>
    <property type="project" value="TreeGrafter"/>
</dbReference>
<dbReference type="SUPFAM" id="SSF50249">
    <property type="entry name" value="Nucleic acid-binding proteins"/>
    <property type="match status" value="1"/>
</dbReference>
<reference evidence="2 3" key="1">
    <citation type="submission" date="2018-11" db="EMBL/GenBank/DDBJ databases">
        <title>YIM 102482-1 draft genome.</title>
        <authorList>
            <person name="Li G."/>
            <person name="Jiang Y."/>
        </authorList>
    </citation>
    <scope>NUCLEOTIDE SEQUENCE [LARGE SCALE GENOMIC DNA]</scope>
    <source>
        <strain evidence="2 3">YIM 102482-1</strain>
    </source>
</reference>
<dbReference type="GO" id="GO:0006402">
    <property type="term" value="P:mRNA catabolic process"/>
    <property type="evidence" value="ECO:0007669"/>
    <property type="project" value="TreeGrafter"/>
</dbReference>
<evidence type="ECO:0000259" key="1">
    <source>
        <dbReference type="SMART" id="SM00955"/>
    </source>
</evidence>
<dbReference type="EMBL" id="RQVS01000002">
    <property type="protein sequence ID" value="RRJ88180.1"/>
    <property type="molecule type" value="Genomic_DNA"/>
</dbReference>
<dbReference type="GO" id="GO:0003723">
    <property type="term" value="F:RNA binding"/>
    <property type="evidence" value="ECO:0007669"/>
    <property type="project" value="InterPro"/>
</dbReference>
<keyword evidence="3" id="KW-1185">Reference proteome</keyword>
<evidence type="ECO:0000313" key="3">
    <source>
        <dbReference type="Proteomes" id="UP000274391"/>
    </source>
</evidence>
<dbReference type="SMART" id="SM00955">
    <property type="entry name" value="RNB"/>
    <property type="match status" value="1"/>
</dbReference>
<dbReference type="Pfam" id="PF18614">
    <property type="entry name" value="RNase_II_C_S1"/>
    <property type="match status" value="1"/>
</dbReference>
<protein>
    <submittedName>
        <fullName evidence="2">RNB domain-containing ribonuclease</fullName>
    </submittedName>
</protein>
<dbReference type="RefSeq" id="WP_124969210.1">
    <property type="nucleotide sequence ID" value="NZ_RQVS01000002.1"/>
</dbReference>
<dbReference type="PANTHER" id="PTHR23355">
    <property type="entry name" value="RIBONUCLEASE"/>
    <property type="match status" value="1"/>
</dbReference>
<dbReference type="InterPro" id="IPR001900">
    <property type="entry name" value="RNase_II/R"/>
</dbReference>
<proteinExistence type="predicted"/>
<dbReference type="AlphaFoldDB" id="A0A3P3VZN1"/>
<organism evidence="2 3">
    <name type="scientific">Gulosibacter macacae</name>
    <dbReference type="NCBI Taxonomy" id="2488791"/>
    <lineage>
        <taxon>Bacteria</taxon>
        <taxon>Bacillati</taxon>
        <taxon>Actinomycetota</taxon>
        <taxon>Actinomycetes</taxon>
        <taxon>Micrococcales</taxon>
        <taxon>Microbacteriaceae</taxon>
        <taxon>Gulosibacter</taxon>
    </lineage>
</organism>
<dbReference type="Pfam" id="PF00773">
    <property type="entry name" value="RNB"/>
    <property type="match status" value="1"/>
</dbReference>
<dbReference type="Proteomes" id="UP000274391">
    <property type="component" value="Unassembled WGS sequence"/>
</dbReference>
<evidence type="ECO:0000313" key="2">
    <source>
        <dbReference type="EMBL" id="RRJ88180.1"/>
    </source>
</evidence>
<dbReference type="GO" id="GO:0004540">
    <property type="term" value="F:RNA nuclease activity"/>
    <property type="evidence" value="ECO:0007669"/>
    <property type="project" value="InterPro"/>
</dbReference>
<dbReference type="InterPro" id="IPR012340">
    <property type="entry name" value="NA-bd_OB-fold"/>
</dbReference>
<name>A0A3P3VZN1_9MICO</name>
<dbReference type="InterPro" id="IPR050180">
    <property type="entry name" value="RNR_Ribonuclease"/>
</dbReference>
<sequence length="490" mass="52579">MRPNRAVDLDFASVRAEYELPSAFPDEVEREAANAQDRFAADRIDAREIPFVTIDPPGSLDLDQAVHLERTTDGFRLSYAIADVGAFIEPGGALDTEARLRGQTIYLPDGSVPLHPRILGEQLASLVAGEDRPAVLWQIDADASGRLRRARLRRALVHVTARLDYAGVQDAVDRDVALPPAIEALPSFGAVRAHRALERGAIELQLPAQELTAVEGGWRLRLEPRTQVDAWNSECSLATGIAAAAIMVRGGAGLLRTLPRPDAESLARFRDAARAFGIEPGDAAPGALLASLPPQELSTLALNMAATKLLRGSGYLAFDTRAGDALPSADRRSHAGVANEYAHVTAPIRRLADRFGTELCLELSDGEWFDFDEQDAQEAAGDAAAPVAKESASPLADIPAIMQRTGQLANAVDNACLNLAEATALADQVGSEFAAGMLRPGDGKHDAEVFVFDPPVIAQCRGDVPPGRRIQVRLIEADIAKRRVRFELAE</sequence>
<dbReference type="OrthoDB" id="5800376at2"/>
<gene>
    <name evidence="2" type="ORF">EG850_01645</name>
</gene>
<dbReference type="PANTHER" id="PTHR23355:SF37">
    <property type="entry name" value="EXORIBONUCLEASE 2"/>
    <property type="match status" value="1"/>
</dbReference>
<dbReference type="InterPro" id="IPR040596">
    <property type="entry name" value="RNase_II_C_S1"/>
</dbReference>
<accession>A0A3P3VZN1</accession>
<feature type="domain" description="RNB" evidence="1">
    <location>
        <begin position="43"/>
        <end position="366"/>
    </location>
</feature>